<feature type="transmembrane region" description="Helical" evidence="1">
    <location>
        <begin position="145"/>
        <end position="170"/>
    </location>
</feature>
<keyword evidence="1" id="KW-1133">Transmembrane helix</keyword>
<feature type="transmembrane region" description="Helical" evidence="1">
    <location>
        <begin position="182"/>
        <end position="206"/>
    </location>
</feature>
<comment type="caution">
    <text evidence="2">The sequence shown here is derived from an EMBL/GenBank/DDBJ whole genome shotgun (WGS) entry which is preliminary data.</text>
</comment>
<evidence type="ECO:0000313" key="2">
    <source>
        <dbReference type="EMBL" id="HIX95319.1"/>
    </source>
</evidence>
<keyword evidence="1" id="KW-0812">Transmembrane</keyword>
<dbReference type="AlphaFoldDB" id="A0A9D2BVU6"/>
<evidence type="ECO:0000313" key="3">
    <source>
        <dbReference type="Proteomes" id="UP000886751"/>
    </source>
</evidence>
<feature type="non-terminal residue" evidence="2">
    <location>
        <position position="1"/>
    </location>
</feature>
<evidence type="ECO:0000256" key="1">
    <source>
        <dbReference type="SAM" id="Phobius"/>
    </source>
</evidence>
<proteinExistence type="predicted"/>
<accession>A0A9D2BVU6</accession>
<dbReference type="Proteomes" id="UP000886751">
    <property type="component" value="Unassembled WGS sequence"/>
</dbReference>
<protein>
    <submittedName>
        <fullName evidence="2">Uncharacterized protein</fullName>
    </submittedName>
</protein>
<dbReference type="EMBL" id="DXEI01000117">
    <property type="protein sequence ID" value="HIX95319.1"/>
    <property type="molecule type" value="Genomic_DNA"/>
</dbReference>
<keyword evidence="1" id="KW-0472">Membrane</keyword>
<organism evidence="2 3">
    <name type="scientific">Candidatus Gemmiger excrementipullorum</name>
    <dbReference type="NCBI Taxonomy" id="2838610"/>
    <lineage>
        <taxon>Bacteria</taxon>
        <taxon>Bacillati</taxon>
        <taxon>Bacillota</taxon>
        <taxon>Clostridia</taxon>
        <taxon>Eubacteriales</taxon>
        <taxon>Gemmiger</taxon>
    </lineage>
</organism>
<reference evidence="2" key="2">
    <citation type="submission" date="2021-04" db="EMBL/GenBank/DDBJ databases">
        <authorList>
            <person name="Gilroy R."/>
        </authorList>
    </citation>
    <scope>NUCLEOTIDE SEQUENCE</scope>
    <source>
        <strain evidence="2">ChiHecec2B26-7398</strain>
    </source>
</reference>
<gene>
    <name evidence="2" type="ORF">H9846_07655</name>
</gene>
<reference evidence="2" key="1">
    <citation type="journal article" date="2021" name="PeerJ">
        <title>Extensive microbial diversity within the chicken gut microbiome revealed by metagenomics and culture.</title>
        <authorList>
            <person name="Gilroy R."/>
            <person name="Ravi A."/>
            <person name="Getino M."/>
            <person name="Pursley I."/>
            <person name="Horton D.L."/>
            <person name="Alikhan N.F."/>
            <person name="Baker D."/>
            <person name="Gharbi K."/>
            <person name="Hall N."/>
            <person name="Watson M."/>
            <person name="Adriaenssens E.M."/>
            <person name="Foster-Nyarko E."/>
            <person name="Jarju S."/>
            <person name="Secka A."/>
            <person name="Antonio M."/>
            <person name="Oren A."/>
            <person name="Chaudhuri R.R."/>
            <person name="La Ragione R."/>
            <person name="Hildebrand F."/>
            <person name="Pallen M.J."/>
        </authorList>
    </citation>
    <scope>NUCLEOTIDE SEQUENCE</scope>
    <source>
        <strain evidence="2">ChiHecec2B26-7398</strain>
    </source>
</reference>
<name>A0A9D2BVU6_9FIRM</name>
<sequence>AGNITASFWGQTTGTVTAEPARRAEGVVCIAYCGSADDCLPVLYENGTAPGAVGRQCAVSAGLARQLFGSADVVGLAVVHGRERYHISGVFRAEDAVLLYPGTGGYTCAELRGVSADTPKADAEQWCAAAGLGAPQCIVYGPQRAWLASVVSCLPLALCVLGGAFLLLRASLRWPPLARQGAWLAGALALACLLPAALQALPGWLIPARWSDFSFWERLVEQIRTADHAWQAAVRYWRDIAL</sequence>